<dbReference type="Proteomes" id="UP001209854">
    <property type="component" value="Unassembled WGS sequence"/>
</dbReference>
<comment type="caution">
    <text evidence="1">The sequence shown here is derived from an EMBL/GenBank/DDBJ whole genome shotgun (WGS) entry which is preliminary data.</text>
</comment>
<name>A0ABT3MWC5_9GAMM</name>
<gene>
    <name evidence="1" type="ORF">NX722_13815</name>
</gene>
<evidence type="ECO:0000313" key="2">
    <source>
        <dbReference type="Proteomes" id="UP001209854"/>
    </source>
</evidence>
<evidence type="ECO:0000313" key="1">
    <source>
        <dbReference type="EMBL" id="MCW7553686.1"/>
    </source>
</evidence>
<protein>
    <submittedName>
        <fullName evidence="1">Uncharacterized protein</fullName>
    </submittedName>
</protein>
<dbReference type="EMBL" id="JAPFCC010000001">
    <property type="protein sequence ID" value="MCW7553686.1"/>
    <property type="molecule type" value="Genomic_DNA"/>
</dbReference>
<sequence length="182" mass="21019">MEILNEVQVRDIISQGRSASENIITTMLDEIEADYPTIYRFIYGEPSDDIATINKDMANLYLDLSCDVIWFYVKSYGNPPKLKSEEEWTLGQLSLIDAELKSLKNEISINKKIKNNLQERFIKRSLEANIQLELMQYLQNEVAKYASFKKARSAASQVTNNYLFILVRLLGDLYSSETRKEA</sequence>
<keyword evidence="2" id="KW-1185">Reference proteome</keyword>
<reference evidence="1 2" key="1">
    <citation type="submission" date="2022-10" db="EMBL/GenBank/DDBJ databases">
        <title>High-quality genome sequences of two octocoral-associated bacteria, Endozoicomonas euniceicola EF212 and Endozoicomonas gorgoniicola PS125.</title>
        <authorList>
            <person name="Chiou Y.-J."/>
            <person name="Chen Y.-H."/>
        </authorList>
    </citation>
    <scope>NUCLEOTIDE SEQUENCE [LARGE SCALE GENOMIC DNA]</scope>
    <source>
        <strain evidence="1 2">PS125</strain>
    </source>
</reference>
<accession>A0ABT3MWC5</accession>
<organism evidence="1 2">
    <name type="scientific">Endozoicomonas gorgoniicola</name>
    <dbReference type="NCBI Taxonomy" id="1234144"/>
    <lineage>
        <taxon>Bacteria</taxon>
        <taxon>Pseudomonadati</taxon>
        <taxon>Pseudomonadota</taxon>
        <taxon>Gammaproteobacteria</taxon>
        <taxon>Oceanospirillales</taxon>
        <taxon>Endozoicomonadaceae</taxon>
        <taxon>Endozoicomonas</taxon>
    </lineage>
</organism>
<proteinExistence type="predicted"/>
<dbReference type="RefSeq" id="WP_262568503.1">
    <property type="nucleotide sequence ID" value="NZ_JAPFCC010000001.1"/>
</dbReference>